<dbReference type="InterPro" id="IPR001810">
    <property type="entry name" value="F-box_dom"/>
</dbReference>
<dbReference type="EMBL" id="JAUKTV010000010">
    <property type="protein sequence ID" value="KAK0726376.1"/>
    <property type="molecule type" value="Genomic_DNA"/>
</dbReference>
<protein>
    <recommendedName>
        <fullName evidence="1">F-box domain-containing protein</fullName>
    </recommendedName>
</protein>
<evidence type="ECO:0000313" key="3">
    <source>
        <dbReference type="Proteomes" id="UP001172159"/>
    </source>
</evidence>
<evidence type="ECO:0000313" key="2">
    <source>
        <dbReference type="EMBL" id="KAK0726376.1"/>
    </source>
</evidence>
<gene>
    <name evidence="2" type="ORF">B0T21DRAFT_413708</name>
</gene>
<reference evidence="2" key="1">
    <citation type="submission" date="2023-06" db="EMBL/GenBank/DDBJ databases">
        <title>Genome-scale phylogeny and comparative genomics of the fungal order Sordariales.</title>
        <authorList>
            <consortium name="Lawrence Berkeley National Laboratory"/>
            <person name="Hensen N."/>
            <person name="Bonometti L."/>
            <person name="Westerberg I."/>
            <person name="Brannstrom I.O."/>
            <person name="Guillou S."/>
            <person name="Cros-Aarteil S."/>
            <person name="Calhoun S."/>
            <person name="Haridas S."/>
            <person name="Kuo A."/>
            <person name="Mondo S."/>
            <person name="Pangilinan J."/>
            <person name="Riley R."/>
            <person name="Labutti K."/>
            <person name="Andreopoulos B."/>
            <person name="Lipzen A."/>
            <person name="Chen C."/>
            <person name="Yanf M."/>
            <person name="Daum C."/>
            <person name="Ng V."/>
            <person name="Clum A."/>
            <person name="Steindorff A."/>
            <person name="Ohm R."/>
            <person name="Martin F."/>
            <person name="Silar P."/>
            <person name="Natvig D."/>
            <person name="Lalanne C."/>
            <person name="Gautier V."/>
            <person name="Ament-Velasquez S.L."/>
            <person name="Kruys A."/>
            <person name="Hutchinson M.I."/>
            <person name="Powell A.J."/>
            <person name="Barry K."/>
            <person name="Miller A.N."/>
            <person name="Grigoriev I.V."/>
            <person name="Debuchy R."/>
            <person name="Gladieux P."/>
            <person name="Thoren M.H."/>
            <person name="Johannesson H."/>
        </authorList>
    </citation>
    <scope>NUCLEOTIDE SEQUENCE</scope>
    <source>
        <strain evidence="2">CBS 540.89</strain>
    </source>
</reference>
<evidence type="ECO:0000259" key="1">
    <source>
        <dbReference type="Pfam" id="PF00646"/>
    </source>
</evidence>
<proteinExistence type="predicted"/>
<feature type="domain" description="F-box" evidence="1">
    <location>
        <begin position="4"/>
        <end position="29"/>
    </location>
</feature>
<dbReference type="Pfam" id="PF00646">
    <property type="entry name" value="F-box"/>
    <property type="match status" value="1"/>
</dbReference>
<dbReference type="AlphaFoldDB" id="A0AA40B2D0"/>
<keyword evidence="3" id="KW-1185">Reference proteome</keyword>
<organism evidence="2 3">
    <name type="scientific">Apiosordaria backusii</name>
    <dbReference type="NCBI Taxonomy" id="314023"/>
    <lineage>
        <taxon>Eukaryota</taxon>
        <taxon>Fungi</taxon>
        <taxon>Dikarya</taxon>
        <taxon>Ascomycota</taxon>
        <taxon>Pezizomycotina</taxon>
        <taxon>Sordariomycetes</taxon>
        <taxon>Sordariomycetidae</taxon>
        <taxon>Sordariales</taxon>
        <taxon>Lasiosphaeriaceae</taxon>
        <taxon>Apiosordaria</taxon>
    </lineage>
</organism>
<dbReference type="Proteomes" id="UP001172159">
    <property type="component" value="Unassembled WGS sequence"/>
</dbReference>
<name>A0AA40B2D0_9PEZI</name>
<sequence>MSFLDSLPLEIINNILLHMPLKDALALRKSVPVIWRAYVGEDWANFLHRRLYGIEAFATLADFLIALNPHQEGPVSMTTKLTNLMKQPTTHDLERACELLDIIDELTTNFTNKALDPAPDVRESYRALPGWPLRPLPNAADSVPERHWAQPSDLSFAEQTRLRHTVLYLSVICSIERRVSSLGAGPLPESEKVHFLRQLATKLPKNFPPYFIEGISCLYTYLYLGWKAIICATKYHVGDHDHEIVVVDFEQERDFSGCVTCRRAHDQAHERAHAAAKLGPEALYWALKLPLGSVESEEGGHFLMLSWEEGCRAGS</sequence>
<accession>A0AA40B2D0</accession>
<comment type="caution">
    <text evidence="2">The sequence shown here is derived from an EMBL/GenBank/DDBJ whole genome shotgun (WGS) entry which is preliminary data.</text>
</comment>